<feature type="region of interest" description="Disordered" evidence="1">
    <location>
        <begin position="42"/>
        <end position="88"/>
    </location>
</feature>
<dbReference type="EMBL" id="JANAWD010000597">
    <property type="protein sequence ID" value="KAJ3477405.1"/>
    <property type="molecule type" value="Genomic_DNA"/>
</dbReference>
<evidence type="ECO:0000313" key="2">
    <source>
        <dbReference type="EMBL" id="KAJ3477405.1"/>
    </source>
</evidence>
<comment type="caution">
    <text evidence="2">The sequence shown here is derived from an EMBL/GenBank/DDBJ whole genome shotgun (WGS) entry which is preliminary data.</text>
</comment>
<feature type="compositionally biased region" description="Polar residues" evidence="1">
    <location>
        <begin position="10"/>
        <end position="23"/>
    </location>
</feature>
<organism evidence="2 3">
    <name type="scientific">Meripilus lineatus</name>
    <dbReference type="NCBI Taxonomy" id="2056292"/>
    <lineage>
        <taxon>Eukaryota</taxon>
        <taxon>Fungi</taxon>
        <taxon>Dikarya</taxon>
        <taxon>Basidiomycota</taxon>
        <taxon>Agaricomycotina</taxon>
        <taxon>Agaricomycetes</taxon>
        <taxon>Polyporales</taxon>
        <taxon>Meripilaceae</taxon>
        <taxon>Meripilus</taxon>
    </lineage>
</organism>
<feature type="compositionally biased region" description="Pro residues" evidence="1">
    <location>
        <begin position="42"/>
        <end position="65"/>
    </location>
</feature>
<feature type="compositionally biased region" description="Low complexity" evidence="1">
    <location>
        <begin position="66"/>
        <end position="85"/>
    </location>
</feature>
<dbReference type="AlphaFoldDB" id="A0AAD5YBX8"/>
<dbReference type="Proteomes" id="UP001212997">
    <property type="component" value="Unassembled WGS sequence"/>
</dbReference>
<gene>
    <name evidence="2" type="ORF">NLI96_g10484</name>
</gene>
<sequence>MDPSQDRSQDVSQDPSQDPTQENMLPLAVAVVEPHAIPLPIPLSPLSLPPSSPPPSSLPPSPPPSLRRSPIASSSNLNANPSSSLTPPQLGSLAVTHYTPPLLYYAPAPAGQYIQPGWNPELGFPLELWEKILDILFKSRSALALLACALTCRDLRWPAQLMINRLKMRQIRSWMYEDIDGLVEDVRDAPRDAKRITTVEFVPEKRDDKSPGSAVALSVAPLRLAGQRALTKMCSLGFGYPGAGREIEAHFHPRSCPLYGRAFPNVTWIGLINFQFPSFMDFAFFVTSFPALTSLTIVNVACRNQVIPPSVARGPKKLNIRLSYLRVMVIEVNSGAMNEKRFAETFSWWILRRCGQFPKKICFNETLLDHSWGREVLRHCSESLQEAQIFLDSEVRRSQDDFARDSWLDAFKPGSPIAETVELHRFKESDIPMMQIFISCHMGPTQIVNLKAIRPTTEDFYSLSWKMLDILLFSWYMLHGRGNGQTLFFEGLWVPQELWDKQQAVKEEATKVKENPWLHSLFPLNMAVGKGMWLGSCYEGRSYDP</sequence>
<keyword evidence="3" id="KW-1185">Reference proteome</keyword>
<feature type="region of interest" description="Disordered" evidence="1">
    <location>
        <begin position="1"/>
        <end position="28"/>
    </location>
</feature>
<name>A0AAD5YBX8_9APHY</name>
<evidence type="ECO:0000313" key="3">
    <source>
        <dbReference type="Proteomes" id="UP001212997"/>
    </source>
</evidence>
<reference evidence="2" key="1">
    <citation type="submission" date="2022-07" db="EMBL/GenBank/DDBJ databases">
        <title>Genome Sequence of Physisporinus lineatus.</title>
        <authorList>
            <person name="Buettner E."/>
        </authorList>
    </citation>
    <scope>NUCLEOTIDE SEQUENCE</scope>
    <source>
        <strain evidence="2">VT162</strain>
    </source>
</reference>
<proteinExistence type="predicted"/>
<accession>A0AAD5YBX8</accession>
<protein>
    <submittedName>
        <fullName evidence="2">Uncharacterized protein</fullName>
    </submittedName>
</protein>
<evidence type="ECO:0000256" key="1">
    <source>
        <dbReference type="SAM" id="MobiDB-lite"/>
    </source>
</evidence>